<evidence type="ECO:0000256" key="5">
    <source>
        <dbReference type="ARBA" id="ARBA00023001"/>
    </source>
</evidence>
<dbReference type="InterPro" id="IPR012341">
    <property type="entry name" value="6hp_glycosidase-like_sf"/>
</dbReference>
<dbReference type="PRINTS" id="PR00735">
    <property type="entry name" value="GLHYDRLASE8"/>
</dbReference>
<protein>
    <recommendedName>
        <fullName evidence="3">cellulase</fullName>
        <ecNumber evidence="3">3.2.1.4</ecNumber>
    </recommendedName>
</protein>
<dbReference type="Proteomes" id="UP000540909">
    <property type="component" value="Unassembled WGS sequence"/>
</dbReference>
<accession>A0A7W6R428</accession>
<keyword evidence="6 8" id="KW-0326">Glycosidase</keyword>
<keyword evidence="7" id="KW-0119">Carbohydrate metabolism</keyword>
<dbReference type="GO" id="GO:0008810">
    <property type="term" value="F:cellulase activity"/>
    <property type="evidence" value="ECO:0007669"/>
    <property type="project" value="UniProtKB-EC"/>
</dbReference>
<comment type="similarity">
    <text evidence="2">Belongs to the glycosyl hydrolase 8 (cellulase D) family.</text>
</comment>
<proteinExistence type="inferred from homology"/>
<name>A0A7W6R428_9HYPH</name>
<dbReference type="InterPro" id="IPR002037">
    <property type="entry name" value="Glyco_hydro_8"/>
</dbReference>
<reference evidence="8 9" key="1">
    <citation type="submission" date="2020-08" db="EMBL/GenBank/DDBJ databases">
        <title>Genomic Encyclopedia of Type Strains, Phase IV (KMG-V): Genome sequencing to study the core and pangenomes of soil and plant-associated prokaryotes.</title>
        <authorList>
            <person name="Whitman W."/>
        </authorList>
    </citation>
    <scope>NUCLEOTIDE SEQUENCE [LARGE SCALE GENOMIC DNA]</scope>
    <source>
        <strain evidence="8 9">SEMIA 4089</strain>
    </source>
</reference>
<dbReference type="EC" id="3.2.1.4" evidence="3"/>
<evidence type="ECO:0000313" key="9">
    <source>
        <dbReference type="Proteomes" id="UP000540909"/>
    </source>
</evidence>
<keyword evidence="5" id="KW-0136">Cellulose degradation</keyword>
<organism evidence="8 9">
    <name type="scientific">Rhizobium esperanzae</name>
    <dbReference type="NCBI Taxonomy" id="1967781"/>
    <lineage>
        <taxon>Bacteria</taxon>
        <taxon>Pseudomonadati</taxon>
        <taxon>Pseudomonadota</taxon>
        <taxon>Alphaproteobacteria</taxon>
        <taxon>Hyphomicrobiales</taxon>
        <taxon>Rhizobiaceae</taxon>
        <taxon>Rhizobium/Agrobacterium group</taxon>
        <taxon>Rhizobium</taxon>
    </lineage>
</organism>
<evidence type="ECO:0000256" key="2">
    <source>
        <dbReference type="ARBA" id="ARBA00009209"/>
    </source>
</evidence>
<keyword evidence="7" id="KW-0624">Polysaccharide degradation</keyword>
<comment type="caution">
    <text evidence="8">The sequence shown here is derived from an EMBL/GenBank/DDBJ whole genome shotgun (WGS) entry which is preliminary data.</text>
</comment>
<keyword evidence="4 8" id="KW-0378">Hydrolase</keyword>
<dbReference type="SUPFAM" id="SSF48208">
    <property type="entry name" value="Six-hairpin glycosidases"/>
    <property type="match status" value="1"/>
</dbReference>
<dbReference type="InterPro" id="IPR008928">
    <property type="entry name" value="6-hairpin_glycosidase_sf"/>
</dbReference>
<dbReference type="GO" id="GO:0030245">
    <property type="term" value="P:cellulose catabolic process"/>
    <property type="evidence" value="ECO:0007669"/>
    <property type="project" value="UniProtKB-KW"/>
</dbReference>
<evidence type="ECO:0000256" key="6">
    <source>
        <dbReference type="ARBA" id="ARBA00023295"/>
    </source>
</evidence>
<gene>
    <name evidence="8" type="ORF">GGD57_003027</name>
</gene>
<evidence type="ECO:0000256" key="4">
    <source>
        <dbReference type="ARBA" id="ARBA00022801"/>
    </source>
</evidence>
<comment type="catalytic activity">
    <reaction evidence="1">
        <text>Endohydrolysis of (1-&gt;4)-beta-D-glucosidic linkages in cellulose, lichenin and cereal beta-D-glucans.</text>
        <dbReference type="EC" id="3.2.1.4"/>
    </reaction>
</comment>
<evidence type="ECO:0000256" key="7">
    <source>
        <dbReference type="ARBA" id="ARBA00023326"/>
    </source>
</evidence>
<dbReference type="EMBL" id="JACIFY010000010">
    <property type="protein sequence ID" value="MBB4236448.1"/>
    <property type="molecule type" value="Genomic_DNA"/>
</dbReference>
<evidence type="ECO:0000313" key="8">
    <source>
        <dbReference type="EMBL" id="MBB4236448.1"/>
    </source>
</evidence>
<evidence type="ECO:0000256" key="3">
    <source>
        <dbReference type="ARBA" id="ARBA00012601"/>
    </source>
</evidence>
<dbReference type="AlphaFoldDB" id="A0A7W6R428"/>
<dbReference type="Gene3D" id="1.50.10.10">
    <property type="match status" value="1"/>
</dbReference>
<sequence>MAIDEHPLLCLPARCLRAFDRGQHIDDAQTAGPVEMRRLRAFLLAATVALAPTGEPAVAQQAMINAGAWSAYKAKFLDASGRIVDNGNGNISHSEGQGYGLLLAYLAANPADFEQIWYFTRTELLLRDDGLAVWKWDPNVKPHVADTNNATDGDMLIAYALALAGTAWKRNDYILAASRMAQALLAETVASSQGRTLLLPGTQGFTGSDRDDGPVVNPSYWIYEAIPVMSALAPSDAWKKLSDDGVELLNGMQFGPRRLPAEWVSLRDKPRPAKGFDAEFSYNAIRIPLYLARGGITDKALLIRLQKGMSQDGVPATIDLTTGRPKTLLPDPGYRIVNDVVACVVDGTKLPSSALQFAPALYYPSTLQLLGLAYIGEKHPECL</sequence>
<dbReference type="Pfam" id="PF01270">
    <property type="entry name" value="Glyco_hydro_8"/>
    <property type="match status" value="1"/>
</dbReference>
<evidence type="ECO:0000256" key="1">
    <source>
        <dbReference type="ARBA" id="ARBA00000966"/>
    </source>
</evidence>